<keyword evidence="9" id="KW-1185">Reference proteome</keyword>
<evidence type="ECO:0000313" key="9">
    <source>
        <dbReference type="Proteomes" id="UP000295645"/>
    </source>
</evidence>
<dbReference type="Gene3D" id="1.20.120.1080">
    <property type="match status" value="1"/>
</dbReference>
<evidence type="ECO:0000259" key="7">
    <source>
        <dbReference type="PROSITE" id="PS51194"/>
    </source>
</evidence>
<dbReference type="SMART" id="SM00487">
    <property type="entry name" value="DEXDc"/>
    <property type="match status" value="1"/>
</dbReference>
<name>A0A4R3YSC2_9GAMM</name>
<dbReference type="SMART" id="SM00847">
    <property type="entry name" value="HA2"/>
    <property type="match status" value="1"/>
</dbReference>
<keyword evidence="1" id="KW-0547">Nucleotide-binding</keyword>
<evidence type="ECO:0000256" key="3">
    <source>
        <dbReference type="ARBA" id="ARBA00022806"/>
    </source>
</evidence>
<dbReference type="Proteomes" id="UP000295645">
    <property type="component" value="Unassembled WGS sequence"/>
</dbReference>
<evidence type="ECO:0000256" key="1">
    <source>
        <dbReference type="ARBA" id="ARBA00022741"/>
    </source>
</evidence>
<evidence type="ECO:0000313" key="8">
    <source>
        <dbReference type="EMBL" id="TCV94184.1"/>
    </source>
</evidence>
<dbReference type="InterPro" id="IPR048333">
    <property type="entry name" value="HA2_WH"/>
</dbReference>
<keyword evidence="3 8" id="KW-0347">Helicase</keyword>
<feature type="domain" description="Helicase ATP-binding" evidence="6">
    <location>
        <begin position="92"/>
        <end position="255"/>
    </location>
</feature>
<dbReference type="EMBL" id="SMCS01000004">
    <property type="protein sequence ID" value="TCV94184.1"/>
    <property type="molecule type" value="Genomic_DNA"/>
</dbReference>
<dbReference type="InterPro" id="IPR007502">
    <property type="entry name" value="Helicase-assoc_dom"/>
</dbReference>
<dbReference type="InterPro" id="IPR001650">
    <property type="entry name" value="Helicase_C-like"/>
</dbReference>
<dbReference type="InterPro" id="IPR003593">
    <property type="entry name" value="AAA+_ATPase"/>
</dbReference>
<feature type="domain" description="Helicase C-terminal" evidence="7">
    <location>
        <begin position="279"/>
        <end position="447"/>
    </location>
</feature>
<dbReference type="SUPFAM" id="SSF52540">
    <property type="entry name" value="P-loop containing nucleoside triphosphate hydrolases"/>
    <property type="match status" value="1"/>
</dbReference>
<keyword evidence="2" id="KW-0378">Hydrolase</keyword>
<dbReference type="InterPro" id="IPR027417">
    <property type="entry name" value="P-loop_NTPase"/>
</dbReference>
<sequence length="1337" mass="148762">MSQSTTPARHSSPDPRLRALRNELARVSSRDYGRLLGRLGALSRKDADPGRMDALEKDIQASAARRAGRAANKPPIVLDEALPITARADDIVKLIREHQVVVIAGETGSGKTTQLPKLCLAAGRGEAGLIGCTQPRRLAARSVATRVAEELGTPVGDKVGFQVRFTEKVSDQALVKFMTDGILLAETQSDPWLSAYDTIIIDEAHERSLNIDFLLGYLKRLAVRRPDLKIIVTSATIDTERFAEHFEGAPVVAVEGRAYPVEVRWRPPGERGEGNLALQIADTLDAITREDPRGDVLIFLPGEREIRDAHLLLSRRQYRETEILPLYARLSANDQDRVFKPGPKRRVVLATNVAETSLTVPRIRYVVDSGTARVKRYSQRGQLERLHVEPISQAAANQRKGRCGRVGPGICYRLYDEADFLQRPEYTDPELLRSSLANVILRMLALDLGEVEDFPFLEAPDPRVVADGHRRLAEIGAIDENRRLTDIGRTVARLPIDVQLARMLVESRRLGCLREAVTIVAFLSIQDPRERPPEARGQADAAHAQFADPKSDFAGVLNLWRGYHDASEELTQTKLRDWCSRHFLSFMRMREWRELHRQLVLVTRELGWDVDVPSLAAPSEGVASATGSRRSRSLGSRSAGIAPEGAPAGVPARKEGSEADALYEAVHRSLLAGMPTQVGHKDEKGVYRGTRERRFQVFPGSALSKAPPAWVFSAQIIDIGGRVWAMMCARVDPAWIETQGAHLVRATARDAHWSRKRGTVVAYEQVSLFGLILVERRPVTFHRQDPAAAHDIFLREALIRCDLETRADFVRANARVLEQAGEIEAKQRRAGLLRSDDDLVAFFTGKLPADMSDVRALDAWYRKASPGEQAALRWSLADVMDNGAGLDPHAFPASLELGQHRYRLEYRFVPGDPADGVTMNVPLAFLNAVPAARCEWLVAGLLGEKVAELIRGLPKTLRRNFVPAPDFARAFVEAEAPRDEPLPKALAAFLKRTTGVAIDASAFAEVDVPAHFLMRFRIHDESGRTVADGRDLASIRAEWEGKAREAFSRKTDLELTREDIVSWDFESIPRDVRSEGGLIAYPALVDLGEAVALRVFERADEAREAHVGGVERLLRQALASDFKRARRQLPIANPLSLKYAPMGSVDGLREDLVEGGFEDLVADRRLDARTQGEFEALRVDLSRELFGAAVARLKLAEPIIEAQAELKPWMEPPLMGFAKASYDDLREQLHALIQPGVLRELPPARLAHLPRYLKAMRLRAERLRQDPARDQSRMLQVLPYWRALLNAGGTALDATGWHELRWLLEEWRVSLYAQELKTAEPVSAKRLAKALEVAQAG</sequence>
<dbReference type="SMART" id="SM00490">
    <property type="entry name" value="HELICc"/>
    <property type="match status" value="1"/>
</dbReference>
<dbReference type="PROSITE" id="PS51194">
    <property type="entry name" value="HELICASE_CTER"/>
    <property type="match status" value="1"/>
</dbReference>
<dbReference type="OrthoDB" id="9805617at2"/>
<dbReference type="CDD" id="cd18791">
    <property type="entry name" value="SF2_C_RHA"/>
    <property type="match status" value="1"/>
</dbReference>
<dbReference type="GO" id="GO:0005524">
    <property type="term" value="F:ATP binding"/>
    <property type="evidence" value="ECO:0007669"/>
    <property type="project" value="UniProtKB-KW"/>
</dbReference>
<dbReference type="InterPro" id="IPR024590">
    <property type="entry name" value="HrpA_C"/>
</dbReference>
<dbReference type="Pfam" id="PF11898">
    <property type="entry name" value="DUF3418"/>
    <property type="match status" value="1"/>
</dbReference>
<dbReference type="Pfam" id="PF21010">
    <property type="entry name" value="HA2_C"/>
    <property type="match status" value="1"/>
</dbReference>
<dbReference type="Gene3D" id="3.40.50.300">
    <property type="entry name" value="P-loop containing nucleotide triphosphate hydrolases"/>
    <property type="match status" value="2"/>
</dbReference>
<dbReference type="Pfam" id="PF00270">
    <property type="entry name" value="DEAD"/>
    <property type="match status" value="1"/>
</dbReference>
<evidence type="ECO:0000256" key="5">
    <source>
        <dbReference type="SAM" id="MobiDB-lite"/>
    </source>
</evidence>
<gene>
    <name evidence="8" type="ORF">EC912_104382</name>
</gene>
<proteinExistence type="predicted"/>
<dbReference type="GO" id="GO:0016787">
    <property type="term" value="F:hydrolase activity"/>
    <property type="evidence" value="ECO:0007669"/>
    <property type="project" value="UniProtKB-KW"/>
</dbReference>
<accession>A0A4R3YSC2</accession>
<evidence type="ECO:0000259" key="6">
    <source>
        <dbReference type="PROSITE" id="PS51192"/>
    </source>
</evidence>
<dbReference type="PANTHER" id="PTHR18934">
    <property type="entry name" value="ATP-DEPENDENT RNA HELICASE"/>
    <property type="match status" value="1"/>
</dbReference>
<dbReference type="GO" id="GO:0003724">
    <property type="term" value="F:RNA helicase activity"/>
    <property type="evidence" value="ECO:0007669"/>
    <property type="project" value="InterPro"/>
</dbReference>
<dbReference type="InterPro" id="IPR010222">
    <property type="entry name" value="RNA_helicase_HrpA"/>
</dbReference>
<dbReference type="FunFam" id="1.20.120.1080:FF:000005">
    <property type="entry name" value="ATP-dependent helicase HrpA"/>
    <property type="match status" value="1"/>
</dbReference>
<dbReference type="NCBIfam" id="TIGR01967">
    <property type="entry name" value="DEAH_box_HrpA"/>
    <property type="match status" value="1"/>
</dbReference>
<evidence type="ECO:0000256" key="2">
    <source>
        <dbReference type="ARBA" id="ARBA00022801"/>
    </source>
</evidence>
<comment type="caution">
    <text evidence="8">The sequence shown here is derived from an EMBL/GenBank/DDBJ whole genome shotgun (WGS) entry which is preliminary data.</text>
</comment>
<dbReference type="SMART" id="SM00382">
    <property type="entry name" value="AAA"/>
    <property type="match status" value="1"/>
</dbReference>
<dbReference type="PANTHER" id="PTHR18934:SF99">
    <property type="entry name" value="ATP-DEPENDENT RNA HELICASE DHX37-RELATED"/>
    <property type="match status" value="1"/>
</dbReference>
<dbReference type="PROSITE" id="PS51192">
    <property type="entry name" value="HELICASE_ATP_BIND_1"/>
    <property type="match status" value="1"/>
</dbReference>
<dbReference type="RefSeq" id="WP_132144593.1">
    <property type="nucleotide sequence ID" value="NZ_SMCS01000004.1"/>
</dbReference>
<dbReference type="Pfam" id="PF04408">
    <property type="entry name" value="WHD_HA2"/>
    <property type="match status" value="1"/>
</dbReference>
<keyword evidence="4" id="KW-0067">ATP-binding</keyword>
<dbReference type="Pfam" id="PF07717">
    <property type="entry name" value="OB_NTP_bind"/>
    <property type="match status" value="1"/>
</dbReference>
<organism evidence="8 9">
    <name type="scientific">Luteibacter rhizovicinus</name>
    <dbReference type="NCBI Taxonomy" id="242606"/>
    <lineage>
        <taxon>Bacteria</taxon>
        <taxon>Pseudomonadati</taxon>
        <taxon>Pseudomonadota</taxon>
        <taxon>Gammaproteobacteria</taxon>
        <taxon>Lysobacterales</taxon>
        <taxon>Rhodanobacteraceae</taxon>
        <taxon>Luteibacter</taxon>
    </lineage>
</organism>
<dbReference type="GO" id="GO:0003723">
    <property type="term" value="F:RNA binding"/>
    <property type="evidence" value="ECO:0007669"/>
    <property type="project" value="TreeGrafter"/>
</dbReference>
<feature type="region of interest" description="Disordered" evidence="5">
    <location>
        <begin position="619"/>
        <end position="654"/>
    </location>
</feature>
<evidence type="ECO:0000256" key="4">
    <source>
        <dbReference type="ARBA" id="ARBA00022840"/>
    </source>
</evidence>
<dbReference type="InterPro" id="IPR014001">
    <property type="entry name" value="Helicase_ATP-bd"/>
</dbReference>
<dbReference type="InterPro" id="IPR011709">
    <property type="entry name" value="DEAD-box_helicase_OB_fold"/>
</dbReference>
<reference evidence="8 9" key="1">
    <citation type="submission" date="2019-03" db="EMBL/GenBank/DDBJ databases">
        <title>Above-ground endophytic microbial communities from plants in different locations in the United States.</title>
        <authorList>
            <person name="Frank C."/>
        </authorList>
    </citation>
    <scope>NUCLEOTIDE SEQUENCE [LARGE SCALE GENOMIC DNA]</scope>
    <source>
        <strain evidence="8 9">LP_13_YM</strain>
    </source>
</reference>
<dbReference type="InterPro" id="IPR011545">
    <property type="entry name" value="DEAD/DEAH_box_helicase_dom"/>
</dbReference>
<protein>
    <submittedName>
        <fullName evidence="8">ATP-dependent helicase HrpA</fullName>
    </submittedName>
</protein>
<feature type="compositionally biased region" description="Low complexity" evidence="5">
    <location>
        <begin position="621"/>
        <end position="642"/>
    </location>
</feature>
<dbReference type="Pfam" id="PF00271">
    <property type="entry name" value="Helicase_C"/>
    <property type="match status" value="1"/>
</dbReference>